<dbReference type="SUPFAM" id="SSF53098">
    <property type="entry name" value="Ribonuclease H-like"/>
    <property type="match status" value="1"/>
</dbReference>
<name>A0AAU9TSN6_EUPED</name>
<feature type="compositionally biased region" description="Basic and acidic residues" evidence="1">
    <location>
        <begin position="76"/>
        <end position="92"/>
    </location>
</feature>
<dbReference type="GO" id="GO:0003676">
    <property type="term" value="F:nucleic acid binding"/>
    <property type="evidence" value="ECO:0007669"/>
    <property type="project" value="InterPro"/>
</dbReference>
<protein>
    <recommendedName>
        <fullName evidence="2">Integrase catalytic domain-containing protein</fullName>
    </recommendedName>
</protein>
<dbReference type="InterPro" id="IPR012337">
    <property type="entry name" value="RNaseH-like_sf"/>
</dbReference>
<evidence type="ECO:0000313" key="4">
    <source>
        <dbReference type="Proteomes" id="UP001153954"/>
    </source>
</evidence>
<dbReference type="InterPro" id="IPR036397">
    <property type="entry name" value="RNaseH_sf"/>
</dbReference>
<dbReference type="PANTHER" id="PTHR37984">
    <property type="entry name" value="PROTEIN CBG26694"/>
    <property type="match status" value="1"/>
</dbReference>
<gene>
    <name evidence="3" type="ORF">EEDITHA_LOCUS6029</name>
</gene>
<dbReference type="PROSITE" id="PS50994">
    <property type="entry name" value="INTEGRASE"/>
    <property type="match status" value="1"/>
</dbReference>
<evidence type="ECO:0000313" key="3">
    <source>
        <dbReference type="EMBL" id="CAH2090028.1"/>
    </source>
</evidence>
<accession>A0AAU9TSN6</accession>
<dbReference type="Proteomes" id="UP001153954">
    <property type="component" value="Unassembled WGS sequence"/>
</dbReference>
<feature type="domain" description="Integrase catalytic" evidence="2">
    <location>
        <begin position="1"/>
        <end position="57"/>
    </location>
</feature>
<organism evidence="3 4">
    <name type="scientific">Euphydryas editha</name>
    <name type="common">Edith's checkerspot</name>
    <dbReference type="NCBI Taxonomy" id="104508"/>
    <lineage>
        <taxon>Eukaryota</taxon>
        <taxon>Metazoa</taxon>
        <taxon>Ecdysozoa</taxon>
        <taxon>Arthropoda</taxon>
        <taxon>Hexapoda</taxon>
        <taxon>Insecta</taxon>
        <taxon>Pterygota</taxon>
        <taxon>Neoptera</taxon>
        <taxon>Endopterygota</taxon>
        <taxon>Lepidoptera</taxon>
        <taxon>Glossata</taxon>
        <taxon>Ditrysia</taxon>
        <taxon>Papilionoidea</taxon>
        <taxon>Nymphalidae</taxon>
        <taxon>Nymphalinae</taxon>
        <taxon>Euphydryas</taxon>
    </lineage>
</organism>
<evidence type="ECO:0000256" key="1">
    <source>
        <dbReference type="SAM" id="MobiDB-lite"/>
    </source>
</evidence>
<feature type="region of interest" description="Disordered" evidence="1">
    <location>
        <begin position="64"/>
        <end position="97"/>
    </location>
</feature>
<comment type="caution">
    <text evidence="3">The sequence shown here is derived from an EMBL/GenBank/DDBJ whole genome shotgun (WGS) entry which is preliminary data.</text>
</comment>
<keyword evidence="4" id="KW-1185">Reference proteome</keyword>
<sequence length="188" mass="22240">MNGEVERQNRDILKRLRIGASEKRNMRETLYEYLMMYNSTPHSVTGKSPSELFFKRRNRDKIPMLQDIDKEDDSEVRDRDKLEKEKGKEYGDRKRRAEHPELIEGDKVYVKELDKTNKLASTFNPTPHVVEKTTCGDVTVRNEETGQILRRNVIHLKRVEGEWKSIQDDNLNEDTTNINKRNNLIENH</sequence>
<dbReference type="PANTHER" id="PTHR37984:SF11">
    <property type="entry name" value="INTEGRASE CATALYTIC DOMAIN-CONTAINING PROTEIN"/>
    <property type="match status" value="1"/>
</dbReference>
<dbReference type="InterPro" id="IPR001584">
    <property type="entry name" value="Integrase_cat-core"/>
</dbReference>
<reference evidence="3" key="1">
    <citation type="submission" date="2022-03" db="EMBL/GenBank/DDBJ databases">
        <authorList>
            <person name="Tunstrom K."/>
        </authorList>
    </citation>
    <scope>NUCLEOTIDE SEQUENCE</scope>
</reference>
<dbReference type="InterPro" id="IPR050951">
    <property type="entry name" value="Retrovirus_Pol_polyprotein"/>
</dbReference>
<proteinExistence type="predicted"/>
<dbReference type="EMBL" id="CAKOGL010000009">
    <property type="protein sequence ID" value="CAH2090028.1"/>
    <property type="molecule type" value="Genomic_DNA"/>
</dbReference>
<dbReference type="Gene3D" id="3.30.420.10">
    <property type="entry name" value="Ribonuclease H-like superfamily/Ribonuclease H"/>
    <property type="match status" value="1"/>
</dbReference>
<evidence type="ECO:0000259" key="2">
    <source>
        <dbReference type="PROSITE" id="PS50994"/>
    </source>
</evidence>
<dbReference type="GO" id="GO:0015074">
    <property type="term" value="P:DNA integration"/>
    <property type="evidence" value="ECO:0007669"/>
    <property type="project" value="InterPro"/>
</dbReference>
<dbReference type="AlphaFoldDB" id="A0AAU9TSN6"/>